<organism evidence="1 2">
    <name type="scientific">Streptomyces subrutilus</name>
    <dbReference type="NCBI Taxonomy" id="36818"/>
    <lineage>
        <taxon>Bacteria</taxon>
        <taxon>Bacillati</taxon>
        <taxon>Actinomycetota</taxon>
        <taxon>Actinomycetes</taxon>
        <taxon>Kitasatosporales</taxon>
        <taxon>Streptomycetaceae</taxon>
        <taxon>Streptomyces</taxon>
    </lineage>
</organism>
<evidence type="ECO:0000313" key="2">
    <source>
        <dbReference type="Proteomes" id="UP000095705"/>
    </source>
</evidence>
<sequence>MSDTAHISDQFALAPPHTLHEAPFVSHPDPATARQVEINAPVRNLQMLELQIAGGASEVYLAHRSPAGVSFDALPGRRDGDPTQISNPRLLKSIIKQAHDAGLRVHLAADAPAVPADLRDAYLAHVTQGIEAGADSVMVASLPAARQVRDAHPAIPLTAAGGMGVTTTAFAQHLRDTYAIGRIVTPHAAGLDEIAAFCALDGIEVEVPVQTGSGADCHSCRLPDQQGVGLGCRAGYRDDDEPGADLGGFLDGASDCALCDIPSLAALGVKALQIPGRESPIVRQNAKITQMYRRALNGVEKGWSTRRTIEDIDRIELTWQMGWVPRMCEQQRCRFRDTPRRRAHV</sequence>
<accession>A0A1E5PKW2</accession>
<dbReference type="Pfam" id="PF01136">
    <property type="entry name" value="Peptidase_U32"/>
    <property type="match status" value="2"/>
</dbReference>
<dbReference type="Proteomes" id="UP000095705">
    <property type="component" value="Unassembled WGS sequence"/>
</dbReference>
<dbReference type="STRING" id="36818.BGK67_01460"/>
<dbReference type="OrthoDB" id="1983353at2"/>
<dbReference type="InterPro" id="IPR051454">
    <property type="entry name" value="RNA/ubiquinone_mod_enzymes"/>
</dbReference>
<dbReference type="RefSeq" id="WP_069918353.1">
    <property type="nucleotide sequence ID" value="NZ_MEHK01000001.1"/>
</dbReference>
<reference evidence="1 2" key="1">
    <citation type="submission" date="2016-08" db="EMBL/GenBank/DDBJ databases">
        <title>The complete genome of Streptomyces subrutilus 10-1-1.</title>
        <authorList>
            <person name="Chen X."/>
        </authorList>
    </citation>
    <scope>NUCLEOTIDE SEQUENCE [LARGE SCALE GENOMIC DNA]</scope>
    <source>
        <strain evidence="1 2">10-1-1</strain>
    </source>
</reference>
<dbReference type="AlphaFoldDB" id="A0A1E5PKW2"/>
<gene>
    <name evidence="1" type="ORF">BGK67_01460</name>
</gene>
<keyword evidence="2" id="KW-1185">Reference proteome</keyword>
<dbReference type="EMBL" id="MEHK01000001">
    <property type="protein sequence ID" value="OEJ30208.1"/>
    <property type="molecule type" value="Genomic_DNA"/>
</dbReference>
<proteinExistence type="predicted"/>
<dbReference type="PANTHER" id="PTHR30217:SF10">
    <property type="entry name" value="23S RRNA 5-HYDROXYCYTIDINE C2501 SYNTHASE"/>
    <property type="match status" value="1"/>
</dbReference>
<dbReference type="PANTHER" id="PTHR30217">
    <property type="entry name" value="PEPTIDASE U32 FAMILY"/>
    <property type="match status" value="1"/>
</dbReference>
<name>A0A1E5PKW2_9ACTN</name>
<evidence type="ECO:0000313" key="1">
    <source>
        <dbReference type="EMBL" id="OEJ30208.1"/>
    </source>
</evidence>
<protein>
    <submittedName>
        <fullName evidence="1">Uncharacterized protein</fullName>
    </submittedName>
</protein>
<comment type="caution">
    <text evidence="1">The sequence shown here is derived from an EMBL/GenBank/DDBJ whole genome shotgun (WGS) entry which is preliminary data.</text>
</comment>
<dbReference type="InterPro" id="IPR001539">
    <property type="entry name" value="Peptidase_U32"/>
</dbReference>